<evidence type="ECO:0000313" key="2">
    <source>
        <dbReference type="EMBL" id="KAH9424469.1"/>
    </source>
</evidence>
<keyword evidence="1" id="KW-0812">Transmembrane</keyword>
<reference evidence="2 3" key="2">
    <citation type="journal article" date="2022" name="Mol. Biol. Evol.">
        <title>Comparative Genomics Reveals Insights into the Divergent Evolution of Astigmatic Mites and Household Pest Adaptations.</title>
        <authorList>
            <person name="Xiong Q."/>
            <person name="Wan A.T."/>
            <person name="Liu X."/>
            <person name="Fung C.S."/>
            <person name="Xiao X."/>
            <person name="Malainual N."/>
            <person name="Hou J."/>
            <person name="Wang L."/>
            <person name="Wang M."/>
            <person name="Yang K.Y."/>
            <person name="Cui Y."/>
            <person name="Leung E.L."/>
            <person name="Nong W."/>
            <person name="Shin S.K."/>
            <person name="Au S.W."/>
            <person name="Jeong K.Y."/>
            <person name="Chew F.T."/>
            <person name="Hui J.H."/>
            <person name="Leung T.F."/>
            <person name="Tungtrongchitr A."/>
            <person name="Zhong N."/>
            <person name="Liu Z."/>
            <person name="Tsui S.K."/>
        </authorList>
    </citation>
    <scope>NUCLEOTIDE SEQUENCE [LARGE SCALE GENOMIC DNA]</scope>
    <source>
        <strain evidence="2">Derp</strain>
    </source>
</reference>
<comment type="caution">
    <text evidence="2">The sequence shown here is derived from an EMBL/GenBank/DDBJ whole genome shotgun (WGS) entry which is preliminary data.</text>
</comment>
<dbReference type="EMBL" id="NJHN03000029">
    <property type="protein sequence ID" value="KAH9424469.1"/>
    <property type="molecule type" value="Genomic_DNA"/>
</dbReference>
<sequence length="299" mass="34629">MDFSQGGNSFVKPDDFAKYCMQGENDLVKKCQQQALDDFSPEKQNTTITTLWESCCSLYEEIRCYEANADRWCSPVIAFEVKSYCHDVYYKVNIGICRNIYWDMYCRKNHQPIPVYKSHKFVRLPYASPQESECINRLENITTDASSSSINQKIVNENLISNCEDEILKRYDPFMEKNWNANGDQVCCGMYELMNCIDKHARKYCTQIEQRKWSDYMHRTLTSFSSLTICKNNPYSKDKLQQCLNGNNSSTTTTTSPLMIILIMFIVGIVIGGIVYGFIQYKKQQPGGGVFNAKNFFRL</sequence>
<evidence type="ECO:0000256" key="1">
    <source>
        <dbReference type="SAM" id="Phobius"/>
    </source>
</evidence>
<organism evidence="2 3">
    <name type="scientific">Dermatophagoides pteronyssinus</name>
    <name type="common">European house dust mite</name>
    <dbReference type="NCBI Taxonomy" id="6956"/>
    <lineage>
        <taxon>Eukaryota</taxon>
        <taxon>Metazoa</taxon>
        <taxon>Ecdysozoa</taxon>
        <taxon>Arthropoda</taxon>
        <taxon>Chelicerata</taxon>
        <taxon>Arachnida</taxon>
        <taxon>Acari</taxon>
        <taxon>Acariformes</taxon>
        <taxon>Sarcoptiformes</taxon>
        <taxon>Astigmata</taxon>
        <taxon>Psoroptidia</taxon>
        <taxon>Analgoidea</taxon>
        <taxon>Pyroglyphidae</taxon>
        <taxon>Dermatophagoidinae</taxon>
        <taxon>Dermatophagoides</taxon>
    </lineage>
</organism>
<proteinExistence type="predicted"/>
<name>A0ABQ8JPI0_DERPT</name>
<evidence type="ECO:0000313" key="3">
    <source>
        <dbReference type="Proteomes" id="UP000887458"/>
    </source>
</evidence>
<protein>
    <submittedName>
        <fullName evidence="2">Uncharacterized protein</fullName>
    </submittedName>
</protein>
<keyword evidence="1" id="KW-1133">Transmembrane helix</keyword>
<dbReference type="Proteomes" id="UP000887458">
    <property type="component" value="Unassembled WGS sequence"/>
</dbReference>
<reference evidence="2 3" key="1">
    <citation type="journal article" date="2018" name="J. Allergy Clin. Immunol.">
        <title>High-quality assembly of Dermatophagoides pteronyssinus genome and transcriptome reveals a wide range of novel allergens.</title>
        <authorList>
            <person name="Liu X.Y."/>
            <person name="Yang K.Y."/>
            <person name="Wang M.Q."/>
            <person name="Kwok J.S."/>
            <person name="Zeng X."/>
            <person name="Yang Z."/>
            <person name="Xiao X.J."/>
            <person name="Lau C.P."/>
            <person name="Li Y."/>
            <person name="Huang Z.M."/>
            <person name="Ba J.G."/>
            <person name="Yim A.K."/>
            <person name="Ouyang C.Y."/>
            <person name="Ngai S.M."/>
            <person name="Chan T.F."/>
            <person name="Leung E.L."/>
            <person name="Liu L."/>
            <person name="Liu Z.G."/>
            <person name="Tsui S.K."/>
        </authorList>
    </citation>
    <scope>NUCLEOTIDE SEQUENCE [LARGE SCALE GENOMIC DNA]</scope>
    <source>
        <strain evidence="2">Derp</strain>
    </source>
</reference>
<accession>A0ABQ8JPI0</accession>
<keyword evidence="1" id="KW-0472">Membrane</keyword>
<gene>
    <name evidence="2" type="ORF">DERP_004654</name>
</gene>
<feature type="transmembrane region" description="Helical" evidence="1">
    <location>
        <begin position="258"/>
        <end position="279"/>
    </location>
</feature>
<keyword evidence="3" id="KW-1185">Reference proteome</keyword>